<proteinExistence type="predicted"/>
<feature type="domain" description="Lipase-like C-terminal" evidence="1">
    <location>
        <begin position="1"/>
        <end position="82"/>
    </location>
</feature>
<evidence type="ECO:0000313" key="2">
    <source>
        <dbReference type="EMBL" id="MCW1043190.1"/>
    </source>
</evidence>
<dbReference type="InterPro" id="IPR029058">
    <property type="entry name" value="AB_hydrolase_fold"/>
</dbReference>
<dbReference type="Pfam" id="PF24708">
    <property type="entry name" value="Lip_C"/>
    <property type="match status" value="1"/>
</dbReference>
<dbReference type="SUPFAM" id="SSF53474">
    <property type="entry name" value="alpha/beta-Hydrolases"/>
    <property type="match status" value="1"/>
</dbReference>
<name>A0ABT3ED55_STRAP</name>
<accession>A0ABT3ED55</accession>
<dbReference type="InterPro" id="IPR056304">
    <property type="entry name" value="Lip-like_C"/>
</dbReference>
<evidence type="ECO:0000313" key="3">
    <source>
        <dbReference type="Proteomes" id="UP001526076"/>
    </source>
</evidence>
<dbReference type="EMBL" id="JAPAHU010000253">
    <property type="protein sequence ID" value="MCW1043190.1"/>
    <property type="molecule type" value="Genomic_DNA"/>
</dbReference>
<organism evidence="2 3">
    <name type="scientific">Streptococcus anginosus</name>
    <dbReference type="NCBI Taxonomy" id="1328"/>
    <lineage>
        <taxon>Bacteria</taxon>
        <taxon>Bacillati</taxon>
        <taxon>Bacillota</taxon>
        <taxon>Bacilli</taxon>
        <taxon>Lactobacillales</taxon>
        <taxon>Streptococcaceae</taxon>
        <taxon>Streptococcus</taxon>
        <taxon>Streptococcus anginosus group</taxon>
    </lineage>
</organism>
<keyword evidence="3" id="KW-1185">Reference proteome</keyword>
<evidence type="ECO:0000259" key="1">
    <source>
        <dbReference type="Pfam" id="PF24708"/>
    </source>
</evidence>
<feature type="non-terminal residue" evidence="2">
    <location>
        <position position="1"/>
    </location>
</feature>
<protein>
    <submittedName>
        <fullName evidence="2">Lipase</fullName>
    </submittedName>
</protein>
<comment type="caution">
    <text evidence="2">The sequence shown here is derived from an EMBL/GenBank/DDBJ whole genome shotgun (WGS) entry which is preliminary data.</text>
</comment>
<feature type="non-terminal residue" evidence="2">
    <location>
        <position position="91"/>
    </location>
</feature>
<gene>
    <name evidence="2" type="ORF">OJ597_12500</name>
</gene>
<reference evidence="2 3" key="1">
    <citation type="submission" date="2022-10" db="EMBL/GenBank/DDBJ databases">
        <title>Comparative genomic study of S. anginosus.</title>
        <authorList>
            <person name="Prasad A."/>
            <person name="Ene A."/>
            <person name="Jablonska S."/>
            <person name="Du J."/>
            <person name="Wolfe A.J."/>
            <person name="Putonti C."/>
        </authorList>
    </citation>
    <scope>NUCLEOTIDE SEQUENCE [LARGE SCALE GENOMIC DNA]</scope>
    <source>
        <strain evidence="2 3">UMB9231</strain>
    </source>
</reference>
<sequence>GAEKLNQMTTLNPNIVYTSYTGAATHTGPLGNEVPNIRQFPLFDLTSRVIGGDDNKNVRVNDGIVPVSSSLHPSDEAFKKVGMMNLATDKG</sequence>
<dbReference type="Proteomes" id="UP001526076">
    <property type="component" value="Unassembled WGS sequence"/>
</dbReference>
<dbReference type="Gene3D" id="3.40.50.1820">
    <property type="entry name" value="alpha/beta hydrolase"/>
    <property type="match status" value="1"/>
</dbReference>